<evidence type="ECO:0000256" key="1">
    <source>
        <dbReference type="ARBA" id="ARBA00004443"/>
    </source>
</evidence>
<evidence type="ECO:0000256" key="5">
    <source>
        <dbReference type="ARBA" id="ARBA00023128"/>
    </source>
</evidence>
<dbReference type="InterPro" id="IPR018796">
    <property type="entry name" value="COA8"/>
</dbReference>
<dbReference type="EMBL" id="JARQZJ010000063">
    <property type="protein sequence ID" value="KAK9880096.1"/>
    <property type="molecule type" value="Genomic_DNA"/>
</dbReference>
<evidence type="ECO:0008006" key="9">
    <source>
        <dbReference type="Google" id="ProtNLM"/>
    </source>
</evidence>
<dbReference type="AlphaFoldDB" id="A0AAW1UK27"/>
<protein>
    <recommendedName>
        <fullName evidence="9">Apoptogenic protein 1, mitochondrial</fullName>
    </recommendedName>
</protein>
<organism evidence="7 8">
    <name type="scientific">Henosepilachna vigintioctopunctata</name>
    <dbReference type="NCBI Taxonomy" id="420089"/>
    <lineage>
        <taxon>Eukaryota</taxon>
        <taxon>Metazoa</taxon>
        <taxon>Ecdysozoa</taxon>
        <taxon>Arthropoda</taxon>
        <taxon>Hexapoda</taxon>
        <taxon>Insecta</taxon>
        <taxon>Pterygota</taxon>
        <taxon>Neoptera</taxon>
        <taxon>Endopterygota</taxon>
        <taxon>Coleoptera</taxon>
        <taxon>Polyphaga</taxon>
        <taxon>Cucujiformia</taxon>
        <taxon>Coccinelloidea</taxon>
        <taxon>Coccinellidae</taxon>
        <taxon>Epilachninae</taxon>
        <taxon>Epilachnini</taxon>
        <taxon>Henosepilachna</taxon>
    </lineage>
</organism>
<comment type="subcellular location">
    <subcellularLocation>
        <location evidence="1">Mitochondrion inner membrane</location>
        <topology evidence="1">Peripheral membrane protein</topology>
        <orientation evidence="1">Matrix side</orientation>
    </subcellularLocation>
</comment>
<dbReference type="PANTHER" id="PTHR31107:SF2">
    <property type="entry name" value="CYTOCHROME C OXIDASE ASSEMBLY FACTOR 8"/>
    <property type="match status" value="1"/>
</dbReference>
<evidence type="ECO:0000313" key="7">
    <source>
        <dbReference type="EMBL" id="KAK9880096.1"/>
    </source>
</evidence>
<proteinExistence type="inferred from homology"/>
<sequence>MLKNYRLLKVCASRRHILNFCRNKSTRVDGAVFLEKGHEGPIIELLPEEVDLIGPPDPISNLRPIIRRRFVSETKLQEELRQKQDATHQWNQKFWSIHNTKFIKEKQKFIDDQQKAGQEKHQLTAEEMSEFYKRFLDENWKIHMDYNFQWYKKNFTLLFLALRVSIEKNVGKIFRNEYYLDLIHLYSI</sequence>
<dbReference type="GO" id="GO:0005743">
    <property type="term" value="C:mitochondrial inner membrane"/>
    <property type="evidence" value="ECO:0007669"/>
    <property type="project" value="UniProtKB-SubCell"/>
</dbReference>
<reference evidence="7 8" key="1">
    <citation type="submission" date="2023-03" db="EMBL/GenBank/DDBJ databases">
        <title>Genome insight into feeding habits of ladybird beetles.</title>
        <authorList>
            <person name="Li H.-S."/>
            <person name="Huang Y.-H."/>
            <person name="Pang H."/>
        </authorList>
    </citation>
    <scope>NUCLEOTIDE SEQUENCE [LARGE SCALE GENOMIC DNA]</scope>
    <source>
        <strain evidence="7">SYSU_2023b</strain>
        <tissue evidence="7">Whole body</tissue>
    </source>
</reference>
<evidence type="ECO:0000256" key="4">
    <source>
        <dbReference type="ARBA" id="ARBA00022946"/>
    </source>
</evidence>
<evidence type="ECO:0000256" key="6">
    <source>
        <dbReference type="ARBA" id="ARBA00023136"/>
    </source>
</evidence>
<keyword evidence="6" id="KW-0472">Membrane</keyword>
<evidence type="ECO:0000256" key="2">
    <source>
        <dbReference type="ARBA" id="ARBA00005453"/>
    </source>
</evidence>
<comment type="caution">
    <text evidence="7">The sequence shown here is derived from an EMBL/GenBank/DDBJ whole genome shotgun (WGS) entry which is preliminary data.</text>
</comment>
<evidence type="ECO:0000313" key="8">
    <source>
        <dbReference type="Proteomes" id="UP001431783"/>
    </source>
</evidence>
<dbReference type="Proteomes" id="UP001431783">
    <property type="component" value="Unassembled WGS sequence"/>
</dbReference>
<dbReference type="GO" id="GO:0097193">
    <property type="term" value="P:intrinsic apoptotic signaling pathway"/>
    <property type="evidence" value="ECO:0007669"/>
    <property type="project" value="InterPro"/>
</dbReference>
<evidence type="ECO:0000256" key="3">
    <source>
        <dbReference type="ARBA" id="ARBA00022792"/>
    </source>
</evidence>
<comment type="similarity">
    <text evidence="2">Belongs to the COA8 family.</text>
</comment>
<name>A0AAW1UK27_9CUCU</name>
<keyword evidence="5" id="KW-0496">Mitochondrion</keyword>
<dbReference type="Pfam" id="PF10231">
    <property type="entry name" value="COA8"/>
    <property type="match status" value="1"/>
</dbReference>
<accession>A0AAW1UK27</accession>
<keyword evidence="4" id="KW-0809">Transit peptide</keyword>
<keyword evidence="8" id="KW-1185">Reference proteome</keyword>
<gene>
    <name evidence="7" type="ORF">WA026_008611</name>
</gene>
<dbReference type="PANTHER" id="PTHR31107">
    <property type="entry name" value="APOPTOGENIC PROTEIN 1, MITOCHONDRIAL"/>
    <property type="match status" value="1"/>
</dbReference>
<keyword evidence="3" id="KW-0999">Mitochondrion inner membrane</keyword>